<dbReference type="EMBL" id="JBBMEW010000002">
    <property type="protein sequence ID" value="MEQ2525781.1"/>
    <property type="molecule type" value="Genomic_DNA"/>
</dbReference>
<name>A0ACC6S6U8_9BACI</name>
<reference evidence="1" key="1">
    <citation type="submission" date="2024-03" db="EMBL/GenBank/DDBJ databases">
        <title>Human intestinal bacterial collection.</title>
        <authorList>
            <person name="Pauvert C."/>
            <person name="Hitch T.C.A."/>
            <person name="Clavel T."/>
        </authorList>
    </citation>
    <scope>NUCLEOTIDE SEQUENCE</scope>
    <source>
        <strain evidence="1">CLA-AA-H227</strain>
    </source>
</reference>
<evidence type="ECO:0000313" key="1">
    <source>
        <dbReference type="EMBL" id="MEQ2525781.1"/>
    </source>
</evidence>
<sequence>MYYQTDARGNVIDITDRIGEKVMSYRYDAFGNLFTQMGAPYNANGFTGKAYDAKAGLMDFGARWYSPDTARFTSADTFAGYADQPLSLNQYSYTYNNPVNFVDPTGSYGF</sequence>
<comment type="caution">
    <text evidence="1">The sequence shown here is derived from an EMBL/GenBank/DDBJ whole genome shotgun (WGS) entry which is preliminary data.</text>
</comment>
<proteinExistence type="predicted"/>
<dbReference type="Proteomes" id="UP001439875">
    <property type="component" value="Unassembled WGS sequence"/>
</dbReference>
<evidence type="ECO:0000313" key="2">
    <source>
        <dbReference type="Proteomes" id="UP001439875"/>
    </source>
</evidence>
<accession>A0ACC6S6U8</accession>
<keyword evidence="2" id="KW-1185">Reference proteome</keyword>
<organism evidence="1 2">
    <name type="scientific">Robertmurraya yapensis</name>
    <name type="common">ex Hitch et al 2024</name>
    <dbReference type="NCBI Taxonomy" id="3133160"/>
    <lineage>
        <taxon>Bacteria</taxon>
        <taxon>Bacillati</taxon>
        <taxon>Bacillota</taxon>
        <taxon>Bacilli</taxon>
        <taxon>Bacillales</taxon>
        <taxon>Bacillaceae</taxon>
        <taxon>Robertmurraya</taxon>
    </lineage>
</organism>
<protein>
    <submittedName>
        <fullName evidence="1">RHS repeat-associated core domain-containing protein</fullName>
    </submittedName>
</protein>
<gene>
    <name evidence="1" type="ORF">WMO40_03625</name>
</gene>